<keyword evidence="1" id="KW-0472">Membrane</keyword>
<proteinExistence type="predicted"/>
<dbReference type="EMBL" id="FQTW01000002">
    <property type="protein sequence ID" value="SHE49736.1"/>
    <property type="molecule type" value="Genomic_DNA"/>
</dbReference>
<protein>
    <submittedName>
        <fullName evidence="2">Uncharacterized protein</fullName>
    </submittedName>
</protein>
<reference evidence="2 3" key="1">
    <citation type="submission" date="2016-11" db="EMBL/GenBank/DDBJ databases">
        <authorList>
            <person name="Jaros S."/>
            <person name="Januszkiewicz K."/>
            <person name="Wedrychowicz H."/>
        </authorList>
    </citation>
    <scope>NUCLEOTIDE SEQUENCE [LARGE SCALE GENOMIC DNA]</scope>
    <source>
        <strain evidence="2 3">DSM 25661</strain>
    </source>
</reference>
<organism evidence="2 3">
    <name type="scientific">Psychroflexus salarius</name>
    <dbReference type="NCBI Taxonomy" id="1155689"/>
    <lineage>
        <taxon>Bacteria</taxon>
        <taxon>Pseudomonadati</taxon>
        <taxon>Bacteroidota</taxon>
        <taxon>Flavobacteriia</taxon>
        <taxon>Flavobacteriales</taxon>
        <taxon>Flavobacteriaceae</taxon>
        <taxon>Psychroflexus</taxon>
    </lineage>
</organism>
<dbReference type="STRING" id="1155689.SAMN05444278_10298"/>
<sequence>MNIRKLLKRTLIGLFASLFIMVFVLIIHILNVTPESIDNPTLQISRIDFETSLDRNEENQIKSQLKSLSAVKSWRINKETGVLVFFHDNRYLESQDVASHIDVNTKLNPKLYKLPDSLAQKKVCPVNQDSFAYHFSKGVQRIFN</sequence>
<name>A0A1M4TZD2_9FLAO</name>
<evidence type="ECO:0000256" key="1">
    <source>
        <dbReference type="SAM" id="Phobius"/>
    </source>
</evidence>
<gene>
    <name evidence="2" type="ORF">SAMN05444278_10298</name>
</gene>
<dbReference type="AlphaFoldDB" id="A0A1M4TZD2"/>
<feature type="transmembrane region" description="Helical" evidence="1">
    <location>
        <begin position="12"/>
        <end position="30"/>
    </location>
</feature>
<keyword evidence="3" id="KW-1185">Reference proteome</keyword>
<keyword evidence="1" id="KW-1133">Transmembrane helix</keyword>
<keyword evidence="1" id="KW-0812">Transmembrane</keyword>
<dbReference type="Proteomes" id="UP000184462">
    <property type="component" value="Unassembled WGS sequence"/>
</dbReference>
<accession>A0A1M4TZD2</accession>
<evidence type="ECO:0000313" key="2">
    <source>
        <dbReference type="EMBL" id="SHE49736.1"/>
    </source>
</evidence>
<dbReference type="OrthoDB" id="1374030at2"/>
<dbReference type="RefSeq" id="WP_143185638.1">
    <property type="nucleotide sequence ID" value="NZ_FQTW01000002.1"/>
</dbReference>
<evidence type="ECO:0000313" key="3">
    <source>
        <dbReference type="Proteomes" id="UP000184462"/>
    </source>
</evidence>